<accession>B0TB42</accession>
<evidence type="ECO:0000256" key="4">
    <source>
        <dbReference type="ARBA" id="ARBA00022692"/>
    </source>
</evidence>
<feature type="transmembrane region" description="Helical" evidence="7">
    <location>
        <begin position="50"/>
        <end position="71"/>
    </location>
</feature>
<feature type="transmembrane region" description="Helical" evidence="7">
    <location>
        <begin position="20"/>
        <end position="38"/>
    </location>
</feature>
<proteinExistence type="inferred from homology"/>
<keyword evidence="5 7" id="KW-1133">Transmembrane helix</keyword>
<dbReference type="GO" id="GO:0008961">
    <property type="term" value="F:phosphatidylglycerol-prolipoprotein diacylglyceryl transferase activity"/>
    <property type="evidence" value="ECO:0007669"/>
    <property type="project" value="InterPro"/>
</dbReference>
<evidence type="ECO:0000256" key="2">
    <source>
        <dbReference type="ARBA" id="ARBA00022475"/>
    </source>
</evidence>
<sequence>MWPVLWRWGSGADAVGVRAYPFFMIIAALIALVGSYRLACRKDFPKSRVLATLAVMALSVPVGARMLNLWLRPDLYQGNPAQVFSLEPTGFSLYGGLLLAAITGTLACRILKLPLLQLADSTAPPLGLAIAMMRLGCFSAGCCFGNVTDLSWGVIFPLFSLAHRAQIRDGMVTGLFSSPLPVHPTQLYELIGALLASALAYWLWRRKMHDGTAFAAFVLLFTSFRWANRSFRYEALQALPPSFYPALYMTILIVSGTYLVLRKRADDG</sequence>
<evidence type="ECO:0000256" key="5">
    <source>
        <dbReference type="ARBA" id="ARBA00022989"/>
    </source>
</evidence>
<dbReference type="InterPro" id="IPR001640">
    <property type="entry name" value="Lgt"/>
</dbReference>
<dbReference type="PANTHER" id="PTHR30589">
    <property type="entry name" value="PROLIPOPROTEIN DIACYLGLYCERYL TRANSFERASE"/>
    <property type="match status" value="1"/>
</dbReference>
<evidence type="ECO:0000313" key="9">
    <source>
        <dbReference type="Proteomes" id="UP000008550"/>
    </source>
</evidence>
<reference evidence="8 9" key="1">
    <citation type="journal article" date="2008" name="J. Bacteriol.">
        <title>The genome of Heliobacterium modesticaldum, a phototrophic representative of the Firmicutes containing the simplest photosynthetic apparatus.</title>
        <authorList>
            <person name="Sattley W.M."/>
            <person name="Madigan M.T."/>
            <person name="Swingley W.D."/>
            <person name="Cheung P.C."/>
            <person name="Clocksin K.M."/>
            <person name="Conrad A.L."/>
            <person name="Dejesa L.C."/>
            <person name="Honchak B.M."/>
            <person name="Jung D.O."/>
            <person name="Karbach L.E."/>
            <person name="Kurdoglu A."/>
            <person name="Lahiri S."/>
            <person name="Mastrian S.D."/>
            <person name="Page L.E."/>
            <person name="Taylor H.L."/>
            <person name="Wang Z.T."/>
            <person name="Raymond J."/>
            <person name="Chen M."/>
            <person name="Blankenship R.E."/>
            <person name="Touchman J.W."/>
        </authorList>
    </citation>
    <scope>NUCLEOTIDE SEQUENCE [LARGE SCALE GENOMIC DNA]</scope>
    <source>
        <strain evidence="9">ATCC 51547 / Ice1</strain>
    </source>
</reference>
<dbReference type="eggNOG" id="COG0682">
    <property type="taxonomic scope" value="Bacteria"/>
</dbReference>
<comment type="similarity">
    <text evidence="1">Belongs to the Lgt family.</text>
</comment>
<dbReference type="EMBL" id="CP000930">
    <property type="protein sequence ID" value="ABZ83769.1"/>
    <property type="molecule type" value="Genomic_DNA"/>
</dbReference>
<feature type="transmembrane region" description="Helical" evidence="7">
    <location>
        <begin position="211"/>
        <end position="227"/>
    </location>
</feature>
<dbReference type="Proteomes" id="UP000008550">
    <property type="component" value="Chromosome"/>
</dbReference>
<organism evidence="8 9">
    <name type="scientific">Heliobacterium modesticaldum (strain ATCC 51547 / Ice1)</name>
    <dbReference type="NCBI Taxonomy" id="498761"/>
    <lineage>
        <taxon>Bacteria</taxon>
        <taxon>Bacillati</taxon>
        <taxon>Bacillota</taxon>
        <taxon>Clostridia</taxon>
        <taxon>Eubacteriales</taxon>
        <taxon>Heliobacteriaceae</taxon>
        <taxon>Heliomicrobium</taxon>
    </lineage>
</organism>
<dbReference type="PANTHER" id="PTHR30589:SF0">
    <property type="entry name" value="PHOSPHATIDYLGLYCEROL--PROLIPOPROTEIN DIACYLGLYCERYL TRANSFERASE"/>
    <property type="match status" value="1"/>
</dbReference>
<dbReference type="AlphaFoldDB" id="B0TB42"/>
<dbReference type="HOGENOM" id="CLU_1037348_0_0_9"/>
<dbReference type="KEGG" id="hmo:HM1_0786"/>
<dbReference type="OrthoDB" id="871140at2"/>
<feature type="transmembrane region" description="Helical" evidence="7">
    <location>
        <begin position="187"/>
        <end position="204"/>
    </location>
</feature>
<name>B0TB42_HELMI</name>
<keyword evidence="3 8" id="KW-0808">Transferase</keyword>
<keyword evidence="9" id="KW-1185">Reference proteome</keyword>
<evidence type="ECO:0000256" key="3">
    <source>
        <dbReference type="ARBA" id="ARBA00022679"/>
    </source>
</evidence>
<dbReference type="GO" id="GO:0042158">
    <property type="term" value="P:lipoprotein biosynthetic process"/>
    <property type="evidence" value="ECO:0007669"/>
    <property type="project" value="InterPro"/>
</dbReference>
<evidence type="ECO:0000256" key="1">
    <source>
        <dbReference type="ARBA" id="ARBA00007150"/>
    </source>
</evidence>
<feature type="transmembrane region" description="Helical" evidence="7">
    <location>
        <begin position="91"/>
        <end position="111"/>
    </location>
</feature>
<dbReference type="RefSeq" id="WP_012282291.1">
    <property type="nucleotide sequence ID" value="NC_010337.2"/>
</dbReference>
<keyword evidence="4 7" id="KW-0812">Transmembrane</keyword>
<feature type="transmembrane region" description="Helical" evidence="7">
    <location>
        <begin position="242"/>
        <end position="261"/>
    </location>
</feature>
<protein>
    <submittedName>
        <fullName evidence="8">Prolipoprotein diacylglyceryl transferase, putative</fullName>
    </submittedName>
</protein>
<evidence type="ECO:0000256" key="6">
    <source>
        <dbReference type="ARBA" id="ARBA00023136"/>
    </source>
</evidence>
<gene>
    <name evidence="8" type="ORF">HM1_0786</name>
</gene>
<dbReference type="GO" id="GO:0005886">
    <property type="term" value="C:plasma membrane"/>
    <property type="evidence" value="ECO:0007669"/>
    <property type="project" value="InterPro"/>
</dbReference>
<evidence type="ECO:0000313" key="8">
    <source>
        <dbReference type="EMBL" id="ABZ83769.1"/>
    </source>
</evidence>
<evidence type="ECO:0000256" key="7">
    <source>
        <dbReference type="SAM" id="Phobius"/>
    </source>
</evidence>
<keyword evidence="6 7" id="KW-0472">Membrane</keyword>
<feature type="transmembrane region" description="Helical" evidence="7">
    <location>
        <begin position="123"/>
        <end position="147"/>
    </location>
</feature>
<dbReference type="Pfam" id="PF01790">
    <property type="entry name" value="LGT"/>
    <property type="match status" value="1"/>
</dbReference>
<dbReference type="STRING" id="498761.HM1_0786"/>
<keyword evidence="2" id="KW-1003">Cell membrane</keyword>